<keyword evidence="4" id="KW-0274">FAD</keyword>
<keyword evidence="7 8" id="KW-0503">Monooxygenase</keyword>
<keyword evidence="5" id="KW-0521">NADP</keyword>
<dbReference type="SUPFAM" id="SSF53474">
    <property type="entry name" value="alpha/beta-Hydrolases"/>
    <property type="match status" value="1"/>
</dbReference>
<name>A0A7I7XXG3_9MYCO</name>
<dbReference type="Pfam" id="PF07859">
    <property type="entry name" value="Abhydrolase_3"/>
    <property type="match status" value="1"/>
</dbReference>
<dbReference type="PANTHER" id="PTHR43098">
    <property type="entry name" value="L-ORNITHINE N(5)-MONOOXYGENASE-RELATED"/>
    <property type="match status" value="1"/>
</dbReference>
<dbReference type="GO" id="GO:0016787">
    <property type="term" value="F:hydrolase activity"/>
    <property type="evidence" value="ECO:0007669"/>
    <property type="project" value="InterPro"/>
</dbReference>
<dbReference type="InterPro" id="IPR036188">
    <property type="entry name" value="FAD/NAD-bd_sf"/>
</dbReference>
<evidence type="ECO:0000256" key="3">
    <source>
        <dbReference type="ARBA" id="ARBA00022630"/>
    </source>
</evidence>
<dbReference type="PANTHER" id="PTHR43098:SF3">
    <property type="entry name" value="L-ORNITHINE N(5)-MONOOXYGENASE-RELATED"/>
    <property type="match status" value="1"/>
</dbReference>
<dbReference type="RefSeq" id="WP_085157461.1">
    <property type="nucleotide sequence ID" value="NZ_AP022612.1"/>
</dbReference>
<dbReference type="InterPro" id="IPR013094">
    <property type="entry name" value="AB_hydrolase_3"/>
</dbReference>
<dbReference type="Proteomes" id="UP000466931">
    <property type="component" value="Chromosome"/>
</dbReference>
<evidence type="ECO:0000313" key="9">
    <source>
        <dbReference type="Proteomes" id="UP000466931"/>
    </source>
</evidence>
<keyword evidence="6" id="KW-0560">Oxidoreductase</keyword>
<dbReference type="AlphaFoldDB" id="A0A7I7XXG3"/>
<evidence type="ECO:0000256" key="7">
    <source>
        <dbReference type="ARBA" id="ARBA00023033"/>
    </source>
</evidence>
<reference evidence="8" key="2">
    <citation type="submission" date="2020-02" db="EMBL/GenBank/DDBJ databases">
        <authorList>
            <person name="Matsumoto Y."/>
            <person name="Motooka D."/>
            <person name="Nakamura S."/>
        </authorList>
    </citation>
    <scope>NUCLEOTIDE SEQUENCE</scope>
    <source>
        <strain evidence="8">JCM 13671</strain>
    </source>
</reference>
<comment type="cofactor">
    <cofactor evidence="1">
        <name>FAD</name>
        <dbReference type="ChEBI" id="CHEBI:57692"/>
    </cofactor>
</comment>
<comment type="similarity">
    <text evidence="2">Belongs to the FAD-binding monooxygenase family.</text>
</comment>
<sequence>MTVPTTADVIVVGAGAAGLYAVHRLRRDGFSVRVLESADDLGGTWFWNRYPGARVDIPSVDYMYSFDPDWRNDWQWSEKYATQPEILRYLNHIADKFDLRRDIAFDTRVRRAVWDDQGASWHIDTDRGACACRHLVMATGCLSTPKDPDIAGVDRFRGETLFTSRWPHHPVDFSGRRVAVVGTGSSGIQSIPLIAEQARELVVFQRTPSFSLPAHNGPLAPERVAQLDDEAEYREAARYSRGGVPQERSITPTMSVSAEERTLRYERAWQIGELLETMNVYADVLSNPEANHQLAEFFRGKIRATVTDPETAELLCPTRYPIGAKRICLDTDYHATFNRPNVRLVDLRRDPLETVTETGIDTRDESFEFDTIVFATGFDALTGALAAIDIRGRDGQSLKDKWAAGPSTYLGLTSAGFPNLFLVTGPGSPSVLSNMMVSIEQHVDLVADLIGGLRSDGLDTIEPTARAEAGWMQHVQDCADISLFPQADSWYMGANVPGKPRVFLPYAAGVDSYRNACDDMIQRDFLGFKRSGPAGTVCKDGVVRRLQPDVQAVLEEVAALNLPPLESLSPAGARAGFAEANTQRPPGPEVGEIVDASFPGPAGDLDYRLYRPASAGPHPVLVYFHGGGWVLGDARSDDPLCRDLCVRTDAVVVSVDYRHGPEHRFPAAIEDSFAAVRWAAENAAELGGTPGPIAVAGWSAGAGNAAVVCQLARDAGGPEIAVQVLVAPVADADTDRPSYAENGTGYDLDATLMQWFFDHYSDPAVRTDPRIAPLRAADLTGLPPAVVVTCEFDVLRDGGTAYAEALAAAGVRTEHIRARGHTHCSLTMVDVVLSGVPVREELATAFRQLAKD</sequence>
<dbReference type="Gene3D" id="3.40.50.1820">
    <property type="entry name" value="alpha/beta hydrolase"/>
    <property type="match status" value="1"/>
</dbReference>
<dbReference type="GO" id="GO:0016709">
    <property type="term" value="F:oxidoreductase activity, acting on paired donors, with incorporation or reduction of molecular oxygen, NAD(P)H as one donor, and incorporation of one atom of oxygen"/>
    <property type="evidence" value="ECO:0007669"/>
    <property type="project" value="UniProtKB-ARBA"/>
</dbReference>
<evidence type="ECO:0000256" key="6">
    <source>
        <dbReference type="ARBA" id="ARBA00023002"/>
    </source>
</evidence>
<evidence type="ECO:0000256" key="1">
    <source>
        <dbReference type="ARBA" id="ARBA00001974"/>
    </source>
</evidence>
<dbReference type="InterPro" id="IPR029058">
    <property type="entry name" value="AB_hydrolase_fold"/>
</dbReference>
<dbReference type="SUPFAM" id="SSF51905">
    <property type="entry name" value="FAD/NAD(P)-binding domain"/>
    <property type="match status" value="3"/>
</dbReference>
<dbReference type="OrthoDB" id="5168853at2"/>
<dbReference type="Gene3D" id="3.50.50.60">
    <property type="entry name" value="FAD/NAD(P)-binding domain"/>
    <property type="match status" value="2"/>
</dbReference>
<dbReference type="InterPro" id="IPR050775">
    <property type="entry name" value="FAD-binding_Monooxygenases"/>
</dbReference>
<dbReference type="Pfam" id="PF13738">
    <property type="entry name" value="Pyr_redox_3"/>
    <property type="match status" value="1"/>
</dbReference>
<keyword evidence="3" id="KW-0285">Flavoprotein</keyword>
<gene>
    <name evidence="8" type="ORF">MCNF_26250</name>
</gene>
<evidence type="ECO:0000256" key="2">
    <source>
        <dbReference type="ARBA" id="ARBA00010139"/>
    </source>
</evidence>
<proteinExistence type="inferred from homology"/>
<evidence type="ECO:0000256" key="4">
    <source>
        <dbReference type="ARBA" id="ARBA00022827"/>
    </source>
</evidence>
<organism evidence="8 9">
    <name type="scientific">Mycolicibacterium confluentis</name>
    <dbReference type="NCBI Taxonomy" id="28047"/>
    <lineage>
        <taxon>Bacteria</taxon>
        <taxon>Bacillati</taxon>
        <taxon>Actinomycetota</taxon>
        <taxon>Actinomycetes</taxon>
        <taxon>Mycobacteriales</taxon>
        <taxon>Mycobacteriaceae</taxon>
        <taxon>Mycolicibacterium</taxon>
    </lineage>
</organism>
<dbReference type="EMBL" id="AP022612">
    <property type="protein sequence ID" value="BBZ34020.1"/>
    <property type="molecule type" value="Genomic_DNA"/>
</dbReference>
<keyword evidence="9" id="KW-1185">Reference proteome</keyword>
<accession>A0A7I7XXG3</accession>
<evidence type="ECO:0000313" key="8">
    <source>
        <dbReference type="EMBL" id="BBZ34020.1"/>
    </source>
</evidence>
<reference evidence="8" key="1">
    <citation type="journal article" date="2019" name="Emerg. Microbes Infect.">
        <title>Comprehensive subspecies identification of 175 nontuberculous mycobacteria species based on 7547 genomic profiles.</title>
        <authorList>
            <person name="Matsumoto Y."/>
            <person name="Kinjo T."/>
            <person name="Motooka D."/>
            <person name="Nabeya D."/>
            <person name="Jung N."/>
            <person name="Uechi K."/>
            <person name="Horii T."/>
            <person name="Iida T."/>
            <person name="Fujita J."/>
            <person name="Nakamura S."/>
        </authorList>
    </citation>
    <scope>NUCLEOTIDE SEQUENCE [LARGE SCALE GENOMIC DNA]</scope>
    <source>
        <strain evidence="8">JCM 13671</strain>
    </source>
</reference>
<protein>
    <submittedName>
        <fullName evidence="8">Steroid monooxygenase</fullName>
    </submittedName>
</protein>
<dbReference type="PRINTS" id="PR00411">
    <property type="entry name" value="PNDRDTASEI"/>
</dbReference>
<evidence type="ECO:0000256" key="5">
    <source>
        <dbReference type="ARBA" id="ARBA00022857"/>
    </source>
</evidence>